<dbReference type="EMBL" id="CM055097">
    <property type="protein sequence ID" value="KAJ7551324.1"/>
    <property type="molecule type" value="Genomic_DNA"/>
</dbReference>
<reference evidence="2" key="1">
    <citation type="journal article" date="2024" name="Proc. Natl. Acad. Sci. U.S.A.">
        <title>Extraordinary preservation of gene collinearity over three hundred million years revealed in homosporous lycophytes.</title>
        <authorList>
            <person name="Li C."/>
            <person name="Wickell D."/>
            <person name="Kuo L.Y."/>
            <person name="Chen X."/>
            <person name="Nie B."/>
            <person name="Liao X."/>
            <person name="Peng D."/>
            <person name="Ji J."/>
            <person name="Jenkins J."/>
            <person name="Williams M."/>
            <person name="Shu S."/>
            <person name="Plott C."/>
            <person name="Barry K."/>
            <person name="Rajasekar S."/>
            <person name="Grimwood J."/>
            <person name="Han X."/>
            <person name="Sun S."/>
            <person name="Hou Z."/>
            <person name="He W."/>
            <person name="Dai G."/>
            <person name="Sun C."/>
            <person name="Schmutz J."/>
            <person name="Leebens-Mack J.H."/>
            <person name="Li F.W."/>
            <person name="Wang L."/>
        </authorList>
    </citation>
    <scope>NUCLEOTIDE SEQUENCE [LARGE SCALE GENOMIC DNA]</scope>
    <source>
        <strain evidence="2">cv. PW_Plant_1</strain>
    </source>
</reference>
<name>A0ACC2DAH8_DIPCM</name>
<proteinExistence type="predicted"/>
<keyword evidence="2" id="KW-1185">Reference proteome</keyword>
<protein>
    <submittedName>
        <fullName evidence="1">Uncharacterized protein</fullName>
    </submittedName>
</protein>
<organism evidence="1 2">
    <name type="scientific">Diphasiastrum complanatum</name>
    <name type="common">Issler's clubmoss</name>
    <name type="synonym">Lycopodium complanatum</name>
    <dbReference type="NCBI Taxonomy" id="34168"/>
    <lineage>
        <taxon>Eukaryota</taxon>
        <taxon>Viridiplantae</taxon>
        <taxon>Streptophyta</taxon>
        <taxon>Embryophyta</taxon>
        <taxon>Tracheophyta</taxon>
        <taxon>Lycopodiopsida</taxon>
        <taxon>Lycopodiales</taxon>
        <taxon>Lycopodiaceae</taxon>
        <taxon>Lycopodioideae</taxon>
        <taxon>Diphasiastrum</taxon>
    </lineage>
</organism>
<evidence type="ECO:0000313" key="2">
    <source>
        <dbReference type="Proteomes" id="UP001162992"/>
    </source>
</evidence>
<accession>A0ACC2DAH8</accession>
<sequence>MWSTGIGIVGARHRQASTGVDGDEVGREEYKNVWPVKKDGKGLEGRKEDFSIIGSTDLDNNKKPKCIALRCMVFLLFVAASITILFVPTSFQHDLEFRTAQHMKSRSIVQNVALLSDFEEQSSKLCSATCPDEKILNWLQNSSIICSLKEERKGHLGMGLLNVPRFDLNKWKSFAGGETPVVFNVQPVNKDLKWSELYPEWIDEEEQWHTPKCPHLLMPEVKKGSRLDIVIARLPCRRVGESWSRDVSRLQILLASARVAVQTGSKSSHVLLCSEYRPLPNLFTCGELIQNEGHFWLYKVDLRNLRQKLSLPIGSCELSVPLTTGVRSSVRRSNSASEAYVTILHSAQLYVCGAIAVAQSIRLSGSTRDMVILVDENIESIHREGLKSAGWKIRQIKRIRNPKAERSVYNEWNYSKFRLWQLTDYKKIIYIDADLLVLRNIDFLFSLPEISAIGNHESLFNSGVMVIEPSNCTFQMLMDQINEIESYNGGDQGYLNEVFTWWHRLPKHVNFLKHFWSNDSEEIMLKTELFAAEPPVLYVIHYLGIKPWLCFRDYDCNWNQQKLHDYASDVAHARWWKVHDSMPKHLQEHCFLRSKEKASLEIDRRQAEAEGYNDQHWKIKIKDPRLKVCREDFCYWESMLLHWGETNQTISTEPAGQ</sequence>
<comment type="caution">
    <text evidence="1">The sequence shown here is derived from an EMBL/GenBank/DDBJ whole genome shotgun (WGS) entry which is preliminary data.</text>
</comment>
<dbReference type="Proteomes" id="UP001162992">
    <property type="component" value="Chromosome 6"/>
</dbReference>
<evidence type="ECO:0000313" key="1">
    <source>
        <dbReference type="EMBL" id="KAJ7551324.1"/>
    </source>
</evidence>
<gene>
    <name evidence="1" type="ORF">O6H91_06G010500</name>
</gene>